<evidence type="ECO:0000313" key="2">
    <source>
        <dbReference type="EMBL" id="MFC3673284.1"/>
    </source>
</evidence>
<protein>
    <submittedName>
        <fullName evidence="2">Uncharacterized protein</fullName>
    </submittedName>
</protein>
<keyword evidence="3" id="KW-1185">Reference proteome</keyword>
<sequence>MIDKITIFLPHVLMALMIWKLVHRADLDDDPALPNRRQPLMGRRPRAPAADEQSERRDA</sequence>
<proteinExistence type="predicted"/>
<comment type="caution">
    <text evidence="2">The sequence shown here is derived from an EMBL/GenBank/DDBJ whole genome shotgun (WGS) entry which is preliminary data.</text>
</comment>
<organism evidence="2 3">
    <name type="scientific">Novosphingobium pokkalii</name>
    <dbReference type="NCBI Taxonomy" id="1770194"/>
    <lineage>
        <taxon>Bacteria</taxon>
        <taxon>Pseudomonadati</taxon>
        <taxon>Pseudomonadota</taxon>
        <taxon>Alphaproteobacteria</taxon>
        <taxon>Sphingomonadales</taxon>
        <taxon>Sphingomonadaceae</taxon>
        <taxon>Novosphingobium</taxon>
    </lineage>
</organism>
<feature type="region of interest" description="Disordered" evidence="1">
    <location>
        <begin position="28"/>
        <end position="59"/>
    </location>
</feature>
<evidence type="ECO:0000313" key="3">
    <source>
        <dbReference type="Proteomes" id="UP001595683"/>
    </source>
</evidence>
<accession>A0ABV7V769</accession>
<dbReference type="Proteomes" id="UP001595683">
    <property type="component" value="Unassembled WGS sequence"/>
</dbReference>
<dbReference type="EMBL" id="JBHRYE010000041">
    <property type="protein sequence ID" value="MFC3673284.1"/>
    <property type="molecule type" value="Genomic_DNA"/>
</dbReference>
<reference evidence="3" key="1">
    <citation type="journal article" date="2019" name="Int. J. Syst. Evol. Microbiol.">
        <title>The Global Catalogue of Microorganisms (GCM) 10K type strain sequencing project: providing services to taxonomists for standard genome sequencing and annotation.</title>
        <authorList>
            <consortium name="The Broad Institute Genomics Platform"/>
            <consortium name="The Broad Institute Genome Sequencing Center for Infectious Disease"/>
            <person name="Wu L."/>
            <person name="Ma J."/>
        </authorList>
    </citation>
    <scope>NUCLEOTIDE SEQUENCE [LARGE SCALE GENOMIC DNA]</scope>
    <source>
        <strain evidence="3">KCTC 42224</strain>
    </source>
</reference>
<evidence type="ECO:0000256" key="1">
    <source>
        <dbReference type="SAM" id="MobiDB-lite"/>
    </source>
</evidence>
<gene>
    <name evidence="2" type="ORF">ACFOOT_17825</name>
</gene>
<name>A0ABV7V769_9SPHN</name>
<dbReference type="RefSeq" id="WP_191323983.1">
    <property type="nucleotide sequence ID" value="NZ_BMZP01000006.1"/>
</dbReference>